<feature type="binding site" evidence="3">
    <location>
        <position position="232"/>
    </location>
    <ligand>
        <name>Na(+)</name>
        <dbReference type="ChEBI" id="CHEBI:29101"/>
    </ligand>
</feature>
<dbReference type="PIRSF" id="PIRSF039026">
    <property type="entry name" value="SiaP"/>
    <property type="match status" value="1"/>
</dbReference>
<dbReference type="CDD" id="cd13604">
    <property type="entry name" value="PBP2_TRAP_ketoacid_lactate_like"/>
    <property type="match status" value="1"/>
</dbReference>
<dbReference type="PANTHER" id="PTHR33376:SF5">
    <property type="entry name" value="EXTRACYTOPLASMIC SOLUTE RECEPTOR PROTEIN"/>
    <property type="match status" value="1"/>
</dbReference>
<sequence length="381" mass="41662">MGDASDRRAIDRRGFLKRGAAIAPLALAGCDCAERCGAVDTRAEGLRPRELKMVTTWPKDFPGLGEAAERMASMIAQLSGGALRIRVFAAGELVGAFDAFDAVSGGSADLYHGADYYWTGKDRAYPFFTAVPFGMTAVEQMGWTEFGGGQALWDELAARFGIKPFAAGNTGHQMGGWFKREVRSLDELRSLRIRMPGLGGEVMRRAGASPVNIPGSEIYQALQSGAIEATEWVGPWNDLAFGLYREAPYYYWPGFHEPGAQLSVGVNLRLWEDMTAQERAVIETAARAVNHLTLAEYQARNAQALDLLVREHGVQLRRMPDDVMDALAKATADVLEDVAASSEIARRIAESYRESLRRSAGWNKISDEAYLAARGRAFGIE</sequence>
<dbReference type="Gene3D" id="3.40.190.10">
    <property type="entry name" value="Periplasmic binding protein-like II"/>
    <property type="match status" value="1"/>
</dbReference>
<keyword evidence="1" id="KW-0732">Signal</keyword>
<feature type="binding site" evidence="3">
    <location>
        <position position="231"/>
    </location>
    <ligand>
        <name>substrate</name>
    </ligand>
</feature>
<dbReference type="NCBIfam" id="NF037995">
    <property type="entry name" value="TRAP_S1"/>
    <property type="match status" value="1"/>
</dbReference>
<proteinExistence type="predicted"/>
<dbReference type="GO" id="GO:0055085">
    <property type="term" value="P:transmembrane transport"/>
    <property type="evidence" value="ECO:0007669"/>
    <property type="project" value="InterPro"/>
</dbReference>
<feature type="binding site" evidence="2">
    <location>
        <position position="173"/>
    </location>
    <ligand>
        <name>substrate</name>
    </ligand>
</feature>
<evidence type="ECO:0000256" key="3">
    <source>
        <dbReference type="PIRSR" id="PIRSR039026-2"/>
    </source>
</evidence>
<evidence type="ECO:0000256" key="2">
    <source>
        <dbReference type="PIRSR" id="PIRSR039026-1"/>
    </source>
</evidence>
<dbReference type="InterPro" id="IPR018389">
    <property type="entry name" value="DctP_fam"/>
</dbReference>
<accession>A0A840I4D2</accession>
<dbReference type="InterPro" id="IPR038404">
    <property type="entry name" value="TRAP_DctP_sf"/>
</dbReference>
<evidence type="ECO:0000313" key="4">
    <source>
        <dbReference type="EMBL" id="MBB4659123.1"/>
    </source>
</evidence>
<reference evidence="4 5" key="1">
    <citation type="submission" date="2020-08" db="EMBL/GenBank/DDBJ databases">
        <title>Genomic Encyclopedia of Type Strains, Phase IV (KMG-IV): sequencing the most valuable type-strain genomes for metagenomic binning, comparative biology and taxonomic classification.</title>
        <authorList>
            <person name="Goeker M."/>
        </authorList>
    </citation>
    <scope>NUCLEOTIDE SEQUENCE [LARGE SCALE GENOMIC DNA]</scope>
    <source>
        <strain evidence="4 5">DSM 102850</strain>
    </source>
</reference>
<dbReference type="GO" id="GO:0046872">
    <property type="term" value="F:metal ion binding"/>
    <property type="evidence" value="ECO:0007669"/>
    <property type="project" value="UniProtKB-KW"/>
</dbReference>
<feature type="binding site" evidence="3">
    <location>
        <position position="257"/>
    </location>
    <ligand>
        <name>substrate</name>
    </ligand>
</feature>
<dbReference type="Pfam" id="PF03480">
    <property type="entry name" value="DctP"/>
    <property type="match status" value="1"/>
</dbReference>
<dbReference type="Gene3D" id="3.40.190.170">
    <property type="entry name" value="Bacterial extracellular solute-binding protein, family 7"/>
    <property type="match status" value="1"/>
</dbReference>
<protein>
    <submittedName>
        <fullName evidence="4">TRAP-type mannitol/chloroaromatic compound transport system substrate-binding protein</fullName>
    </submittedName>
</protein>
<dbReference type="InterPro" id="IPR026289">
    <property type="entry name" value="SBP_TakP-like"/>
</dbReference>
<dbReference type="RefSeq" id="WP_183817415.1">
    <property type="nucleotide sequence ID" value="NZ_JACHOB010000003.1"/>
</dbReference>
<organism evidence="4 5">
    <name type="scientific">Parvularcula dongshanensis</name>
    <dbReference type="NCBI Taxonomy" id="1173995"/>
    <lineage>
        <taxon>Bacteria</taxon>
        <taxon>Pseudomonadati</taxon>
        <taxon>Pseudomonadota</taxon>
        <taxon>Alphaproteobacteria</taxon>
        <taxon>Parvularculales</taxon>
        <taxon>Parvularculaceae</taxon>
        <taxon>Parvularcula</taxon>
    </lineage>
</organism>
<evidence type="ECO:0000256" key="1">
    <source>
        <dbReference type="ARBA" id="ARBA00022729"/>
    </source>
</evidence>
<keyword evidence="5" id="KW-1185">Reference proteome</keyword>
<dbReference type="Proteomes" id="UP000563524">
    <property type="component" value="Unassembled WGS sequence"/>
</dbReference>
<gene>
    <name evidence="4" type="ORF">GGQ59_001648</name>
</gene>
<comment type="caution">
    <text evidence="4">The sequence shown here is derived from an EMBL/GenBank/DDBJ whole genome shotgun (WGS) entry which is preliminary data.</text>
</comment>
<dbReference type="GO" id="GO:0031317">
    <property type="term" value="C:tripartite ATP-independent periplasmic transporter complex"/>
    <property type="evidence" value="ECO:0007669"/>
    <property type="project" value="InterPro"/>
</dbReference>
<keyword evidence="3" id="KW-0479">Metal-binding</keyword>
<dbReference type="PROSITE" id="PS51257">
    <property type="entry name" value="PROKAR_LIPOPROTEIN"/>
    <property type="match status" value="1"/>
</dbReference>
<dbReference type="EMBL" id="JACHOB010000003">
    <property type="protein sequence ID" value="MBB4659123.1"/>
    <property type="molecule type" value="Genomic_DNA"/>
</dbReference>
<name>A0A840I4D2_9PROT</name>
<dbReference type="PANTHER" id="PTHR33376">
    <property type="match status" value="1"/>
</dbReference>
<dbReference type="AlphaFoldDB" id="A0A840I4D2"/>
<feature type="binding site" evidence="2">
    <location>
        <position position="194"/>
    </location>
    <ligand>
        <name>substrate</name>
    </ligand>
</feature>
<evidence type="ECO:0000313" key="5">
    <source>
        <dbReference type="Proteomes" id="UP000563524"/>
    </source>
</evidence>